<name>G7VEX7_9CREN</name>
<dbReference type="EMBL" id="CP003098">
    <property type="protein sequence ID" value="AET34142.1"/>
    <property type="molecule type" value="Genomic_DNA"/>
</dbReference>
<reference evidence="1 2" key="1">
    <citation type="journal article" date="2012" name="J. Bacteriol.">
        <title>Complete genome sequence of strain 1860, a crenarchaeon of the genus pyrobaculum able to grow with various electron acceptors.</title>
        <authorList>
            <person name="Mardanov A.V."/>
            <person name="Gumerov V.M."/>
            <person name="Slobodkina G.B."/>
            <person name="Beletsky A.V."/>
            <person name="Bonch-Osmolovskaya E.A."/>
            <person name="Ravin N.V."/>
            <person name="Skryabin K.G."/>
        </authorList>
    </citation>
    <scope>NUCLEOTIDE SEQUENCE [LARGE SCALE GENOMIC DNA]</scope>
    <source>
        <strain evidence="1 2">1860</strain>
    </source>
</reference>
<gene>
    <name evidence="1" type="ORF">P186_2765</name>
</gene>
<evidence type="ECO:0000313" key="2">
    <source>
        <dbReference type="Proteomes" id="UP000005867"/>
    </source>
</evidence>
<dbReference type="RefSeq" id="WP_014289967.1">
    <property type="nucleotide sequence ID" value="NC_016645.1"/>
</dbReference>
<dbReference type="GeneID" id="11594364"/>
<protein>
    <submittedName>
        <fullName evidence="1">Uncharacterized protein</fullName>
    </submittedName>
</protein>
<accession>G7VEX7</accession>
<dbReference type="KEGG" id="pyr:P186_2765"/>
<dbReference type="HOGENOM" id="CLU_859482_0_0_2"/>
<dbReference type="AlphaFoldDB" id="G7VEX7"/>
<sequence length="323" mass="36703">MKDQLDEVLKYYLLYGGTAWGIELTARCLSNEEPPHVAGPAVGGHHSDKRESKLCQEPPVAFFDTIDEILEDAREYGVRPEVVKAVLYSAAERVFEKGLEVGDKYEEVRNLAQDIANVKVETNDVETAIEYLRKSHILFTIRMKKLSKSPKEEGGRDSKSDSPFKIVFSDPRYALGAYMHYQHTLYGTTYVDAYYKVKDEIMGQLDKSAHYLESIFLANVALGVYALVTGHDRPDRGHLPDKFVKYLKNGWEIDAYVTIKRRDGPISFLAEFSINYDRSHVEKCSEAANRLNTYCIYAVYRGGEVRLEGKVLTTPLSLFFALL</sequence>
<dbReference type="eggNOG" id="arCOG03167">
    <property type="taxonomic scope" value="Archaea"/>
</dbReference>
<dbReference type="BioCyc" id="PSP1104324:GJSN-2703-MONOMER"/>
<dbReference type="STRING" id="1104324.P186_2765"/>
<dbReference type="Proteomes" id="UP000005867">
    <property type="component" value="Chromosome"/>
</dbReference>
<organism evidence="1 2">
    <name type="scientific">Pyrobaculum ferrireducens</name>
    <dbReference type="NCBI Taxonomy" id="1104324"/>
    <lineage>
        <taxon>Archaea</taxon>
        <taxon>Thermoproteota</taxon>
        <taxon>Thermoprotei</taxon>
        <taxon>Thermoproteales</taxon>
        <taxon>Thermoproteaceae</taxon>
        <taxon>Pyrobaculum</taxon>
    </lineage>
</organism>
<evidence type="ECO:0000313" key="1">
    <source>
        <dbReference type="EMBL" id="AET34142.1"/>
    </source>
</evidence>
<dbReference type="OrthoDB" id="387357at2157"/>
<keyword evidence="2" id="KW-1185">Reference proteome</keyword>
<proteinExistence type="predicted"/>